<dbReference type="NCBIfam" id="TIGR03378">
    <property type="entry name" value="glycerol3P_GlpB"/>
    <property type="match status" value="1"/>
</dbReference>
<dbReference type="Pfam" id="PF00890">
    <property type="entry name" value="FAD_binding_2"/>
    <property type="match status" value="1"/>
</dbReference>
<dbReference type="EMBL" id="WAIE01000001">
    <property type="protein sequence ID" value="KAB1443360.1"/>
    <property type="molecule type" value="Genomic_DNA"/>
</dbReference>
<keyword evidence="3 5" id="KW-0560">Oxidoreductase</keyword>
<gene>
    <name evidence="5" type="primary">glpB</name>
    <name evidence="5" type="ORF">F8A88_03640</name>
</gene>
<evidence type="ECO:0000256" key="3">
    <source>
        <dbReference type="ARBA" id="ARBA00023002"/>
    </source>
</evidence>
<evidence type="ECO:0000256" key="1">
    <source>
        <dbReference type="ARBA" id="ARBA00022630"/>
    </source>
</evidence>
<evidence type="ECO:0000259" key="4">
    <source>
        <dbReference type="Pfam" id="PF00890"/>
    </source>
</evidence>
<evidence type="ECO:0000313" key="5">
    <source>
        <dbReference type="EMBL" id="KAB1443360.1"/>
    </source>
</evidence>
<dbReference type="Gene3D" id="3.50.50.60">
    <property type="entry name" value="FAD/NAD(P)-binding domain"/>
    <property type="match status" value="2"/>
</dbReference>
<evidence type="ECO:0000256" key="2">
    <source>
        <dbReference type="ARBA" id="ARBA00022643"/>
    </source>
</evidence>
<dbReference type="InterPro" id="IPR036188">
    <property type="entry name" value="FAD/NAD-bd_sf"/>
</dbReference>
<dbReference type="Proteomes" id="UP000438699">
    <property type="component" value="Unassembled WGS sequence"/>
</dbReference>
<evidence type="ECO:0000313" key="6">
    <source>
        <dbReference type="Proteomes" id="UP000438699"/>
    </source>
</evidence>
<dbReference type="InterPro" id="IPR003953">
    <property type="entry name" value="FAD-dep_OxRdtase_2_FAD-bd"/>
</dbReference>
<accession>A0A6N6N546</accession>
<sequence length="435" mass="46657">MNPEIRCDLMVVGSGIAGMAAAAFASARGLRVAQAGLATTTMFASGCFDLLGVSPETMKPCDDPYAAIGELRASNPAHPYARMHDDAIRAAFGEFLDFCAGCGVSMHVREGRNMHLPTPVGSVKTTYAVPESLLHGVRVMEDESLCLLVDVRGLKGYSARQVAAASQGLINVSGVARVEFPGFEDNADVYVRQMALAMENPRIQEELVARIAPHVRKARAVGLPAMLGLARSSEVLHAVSDGLGVPVFEIPTMPPGIAGERLKTALDEGLRANGVRIFTRQNVLRVRSDSDSFRLEVGSDWPVHRVAARAVVLASGRFLGRGLVAERLGIREPLFDIPVVQPSHRDQWHARRFFAPEGHAVNRAGVVADDDFRPVNESGACVHERLYAAGAILAHQDWMREKSGTGIAVCSAYRAVNALARESGLAAKGQSGQHQ</sequence>
<dbReference type="RefSeq" id="WP_151149720.1">
    <property type="nucleotide sequence ID" value="NZ_WAIE01000001.1"/>
</dbReference>
<reference evidence="5 6" key="1">
    <citation type="journal article" date="2017" name="Int. J. Syst. Evol. Microbiol.">
        <title>Desulfovibrio senegalensis sp. nov., a mesophilic sulfate reducer isolated from marine sediment.</title>
        <authorList>
            <person name="Thioye A."/>
            <person name="Gam Z.B.A."/>
            <person name="Mbengue M."/>
            <person name="Cayol J.L."/>
            <person name="Joseph-Bartoli M."/>
            <person name="Toure-Kane C."/>
            <person name="Labat M."/>
        </authorList>
    </citation>
    <scope>NUCLEOTIDE SEQUENCE [LARGE SCALE GENOMIC DNA]</scope>
    <source>
        <strain evidence="5 6">DSM 101509</strain>
    </source>
</reference>
<dbReference type="EC" id="1.1.5.3" evidence="5"/>
<keyword evidence="6" id="KW-1185">Reference proteome</keyword>
<keyword evidence="1" id="KW-0285">Flavoprotein</keyword>
<name>A0A6N6N546_9BACT</name>
<dbReference type="PIRSF" id="PIRSF000141">
    <property type="entry name" value="Anaerobic_G3P_dh"/>
    <property type="match status" value="1"/>
</dbReference>
<organism evidence="5 6">
    <name type="scientific">Pseudodesulfovibrio senegalensis</name>
    <dbReference type="NCBI Taxonomy" id="1721087"/>
    <lineage>
        <taxon>Bacteria</taxon>
        <taxon>Pseudomonadati</taxon>
        <taxon>Thermodesulfobacteriota</taxon>
        <taxon>Desulfovibrionia</taxon>
        <taxon>Desulfovibrionales</taxon>
        <taxon>Desulfovibrionaceae</taxon>
    </lineage>
</organism>
<dbReference type="SUPFAM" id="SSF51905">
    <property type="entry name" value="FAD/NAD(P)-binding domain"/>
    <property type="match status" value="1"/>
</dbReference>
<dbReference type="NCBIfam" id="NF003725">
    <property type="entry name" value="PRK05329.2-4"/>
    <property type="match status" value="1"/>
</dbReference>
<protein>
    <submittedName>
        <fullName evidence="5">Anaerobic glycerol-3-phosphate dehydrogenase subunit B</fullName>
        <ecNumber evidence="5">1.1.5.3</ecNumber>
    </submittedName>
</protein>
<keyword evidence="2" id="KW-0288">FMN</keyword>
<dbReference type="AlphaFoldDB" id="A0A6N6N546"/>
<feature type="domain" description="FAD-dependent oxidoreductase 2 FAD-binding" evidence="4">
    <location>
        <begin position="8"/>
        <end position="407"/>
    </location>
</feature>
<proteinExistence type="predicted"/>
<dbReference type="OrthoDB" id="140595at2"/>
<dbReference type="GO" id="GO:0009331">
    <property type="term" value="C:glycerol-3-phosphate dehydrogenase (FAD) complex"/>
    <property type="evidence" value="ECO:0007669"/>
    <property type="project" value="InterPro"/>
</dbReference>
<comment type="caution">
    <text evidence="5">The sequence shown here is derived from an EMBL/GenBank/DDBJ whole genome shotgun (WGS) entry which is preliminary data.</text>
</comment>
<dbReference type="GO" id="GO:0004368">
    <property type="term" value="F:glycerol-3-phosphate dehydrogenase (quinone) activity"/>
    <property type="evidence" value="ECO:0007669"/>
    <property type="project" value="UniProtKB-EC"/>
</dbReference>
<dbReference type="InterPro" id="IPR009158">
    <property type="entry name" value="G3P_DH_GlpB_su"/>
</dbReference>